<name>A0ABS4NCR3_9THEO</name>
<dbReference type="CDD" id="cd17370">
    <property type="entry name" value="MFS_MJ1317_like"/>
    <property type="match status" value="1"/>
</dbReference>
<dbReference type="InterPro" id="IPR011701">
    <property type="entry name" value="MFS"/>
</dbReference>
<feature type="transmembrane region" description="Helical" evidence="6">
    <location>
        <begin position="334"/>
        <end position="354"/>
    </location>
</feature>
<evidence type="ECO:0000313" key="9">
    <source>
        <dbReference type="Proteomes" id="UP001166402"/>
    </source>
</evidence>
<evidence type="ECO:0000256" key="1">
    <source>
        <dbReference type="ARBA" id="ARBA00004651"/>
    </source>
</evidence>
<dbReference type="Proteomes" id="UP001166402">
    <property type="component" value="Unassembled WGS sequence"/>
</dbReference>
<dbReference type="PROSITE" id="PS00216">
    <property type="entry name" value="SUGAR_TRANSPORT_1"/>
    <property type="match status" value="1"/>
</dbReference>
<keyword evidence="2" id="KW-0813">Transport</keyword>
<comment type="caution">
    <text evidence="8">The sequence shown here is derived from an EMBL/GenBank/DDBJ whole genome shotgun (WGS) entry which is preliminary data.</text>
</comment>
<evidence type="ECO:0000256" key="6">
    <source>
        <dbReference type="SAM" id="Phobius"/>
    </source>
</evidence>
<feature type="transmembrane region" description="Helical" evidence="6">
    <location>
        <begin position="245"/>
        <end position="263"/>
    </location>
</feature>
<proteinExistence type="predicted"/>
<keyword evidence="4 6" id="KW-1133">Transmembrane helix</keyword>
<comment type="subcellular location">
    <subcellularLocation>
        <location evidence="1">Cell membrane</location>
        <topology evidence="1">Multi-pass membrane protein</topology>
    </subcellularLocation>
</comment>
<dbReference type="Gene3D" id="1.20.1250.20">
    <property type="entry name" value="MFS general substrate transporter like domains"/>
    <property type="match status" value="2"/>
</dbReference>
<feature type="transmembrane region" description="Helical" evidence="6">
    <location>
        <begin position="144"/>
        <end position="165"/>
    </location>
</feature>
<feature type="transmembrane region" description="Helical" evidence="6">
    <location>
        <begin position="171"/>
        <end position="188"/>
    </location>
</feature>
<dbReference type="InterPro" id="IPR005828">
    <property type="entry name" value="MFS_sugar_transport-like"/>
</dbReference>
<reference evidence="8" key="1">
    <citation type="submission" date="2021-03" db="EMBL/GenBank/DDBJ databases">
        <title>Genomic Encyclopedia of Type Strains, Phase IV (KMG-IV): sequencing the most valuable type-strain genomes for metagenomic binning, comparative biology and taxonomic classification.</title>
        <authorList>
            <person name="Goeker M."/>
        </authorList>
    </citation>
    <scope>NUCLEOTIDE SEQUENCE</scope>
    <source>
        <strain evidence="8">DSM 101588</strain>
    </source>
</reference>
<sequence length="396" mass="43249">MTNSKKEVVVSNIVLIGMVSLLIDMSTEMVYPIVPLFLTATLGASPAIVGIIEGIAESIASILKVFSGYIGDKYKNKKVLTFIGYSASAIYKLLLLLAGSWISVLIARIIDRTGKGIRTAPRDALIAQSSEKDKLGGSYGLHKMLDMAGSSVGAFIAFIIVTIGLKYRVAFMWSIIPAILGIMIIPFIKEDKSKKQKSEKLTFKNLNLSLKLKLYLAVIFIFNLGNSSNTFLLLKAQNLGFSSSYVMLLYLVFNVSTSLLAIPSGKLSDKFGRRLILVSGYAIYGLVYLGFALFNAKIIIFLLFIFYGAYTAFISGAERAFVAEVSSDKYKGTVLGIYGMIQGIGLLLASIIAGAMWDHISPDAPFWFGGILGLISAAFIAVILSLRRFRENEEYM</sequence>
<dbReference type="EMBL" id="JAGGLT010000008">
    <property type="protein sequence ID" value="MBP2071466.1"/>
    <property type="molecule type" value="Genomic_DNA"/>
</dbReference>
<dbReference type="Pfam" id="PF00083">
    <property type="entry name" value="Sugar_tr"/>
    <property type="match status" value="1"/>
</dbReference>
<gene>
    <name evidence="8" type="ORF">J2Z80_000981</name>
</gene>
<feature type="domain" description="Major facilitator superfamily (MFS) profile" evidence="7">
    <location>
        <begin position="12"/>
        <end position="388"/>
    </location>
</feature>
<feature type="transmembrane region" description="Helical" evidence="6">
    <location>
        <begin position="89"/>
        <end position="110"/>
    </location>
</feature>
<feature type="transmembrane region" description="Helical" evidence="6">
    <location>
        <begin position="12"/>
        <end position="34"/>
    </location>
</feature>
<keyword evidence="3 6" id="KW-0812">Transmembrane</keyword>
<feature type="transmembrane region" description="Helical" evidence="6">
    <location>
        <begin position="366"/>
        <end position="386"/>
    </location>
</feature>
<dbReference type="Pfam" id="PF07690">
    <property type="entry name" value="MFS_1"/>
    <property type="match status" value="1"/>
</dbReference>
<protein>
    <submittedName>
        <fullName evidence="8">MFS family permease</fullName>
    </submittedName>
</protein>
<dbReference type="SUPFAM" id="SSF103473">
    <property type="entry name" value="MFS general substrate transporter"/>
    <property type="match status" value="1"/>
</dbReference>
<dbReference type="InterPro" id="IPR005829">
    <property type="entry name" value="Sugar_transporter_CS"/>
</dbReference>
<evidence type="ECO:0000256" key="4">
    <source>
        <dbReference type="ARBA" id="ARBA00022989"/>
    </source>
</evidence>
<organism evidence="8 9">
    <name type="scientific">Thermoanaerobacterium butyriciformans</name>
    <dbReference type="NCBI Taxonomy" id="1702242"/>
    <lineage>
        <taxon>Bacteria</taxon>
        <taxon>Bacillati</taxon>
        <taxon>Bacillota</taxon>
        <taxon>Clostridia</taxon>
        <taxon>Thermoanaerobacterales</taxon>
        <taxon>Thermoanaerobacteraceae</taxon>
        <taxon>Thermoanaerobacterium</taxon>
    </lineage>
</organism>
<dbReference type="PANTHER" id="PTHR23518">
    <property type="entry name" value="C-METHYLTRANSFERASE"/>
    <property type="match status" value="1"/>
</dbReference>
<dbReference type="InterPro" id="IPR020846">
    <property type="entry name" value="MFS_dom"/>
</dbReference>
<dbReference type="RefSeq" id="WP_209453374.1">
    <property type="nucleotide sequence ID" value="NZ_JAGGLT010000008.1"/>
</dbReference>
<dbReference type="InterPro" id="IPR036259">
    <property type="entry name" value="MFS_trans_sf"/>
</dbReference>
<feature type="transmembrane region" description="Helical" evidence="6">
    <location>
        <begin position="275"/>
        <end position="294"/>
    </location>
</feature>
<evidence type="ECO:0000256" key="3">
    <source>
        <dbReference type="ARBA" id="ARBA00022692"/>
    </source>
</evidence>
<keyword evidence="9" id="KW-1185">Reference proteome</keyword>
<dbReference type="PROSITE" id="PS50850">
    <property type="entry name" value="MFS"/>
    <property type="match status" value="1"/>
</dbReference>
<evidence type="ECO:0000313" key="8">
    <source>
        <dbReference type="EMBL" id="MBP2071466.1"/>
    </source>
</evidence>
<evidence type="ECO:0000256" key="5">
    <source>
        <dbReference type="ARBA" id="ARBA00023136"/>
    </source>
</evidence>
<accession>A0ABS4NCR3</accession>
<keyword evidence="5 6" id="KW-0472">Membrane</keyword>
<feature type="transmembrane region" description="Helical" evidence="6">
    <location>
        <begin position="300"/>
        <end position="322"/>
    </location>
</feature>
<dbReference type="PANTHER" id="PTHR23518:SF2">
    <property type="entry name" value="MAJOR FACILITATOR SUPERFAMILY TRANSPORTER"/>
    <property type="match status" value="1"/>
</dbReference>
<evidence type="ECO:0000259" key="7">
    <source>
        <dbReference type="PROSITE" id="PS50850"/>
    </source>
</evidence>
<evidence type="ECO:0000256" key="2">
    <source>
        <dbReference type="ARBA" id="ARBA00022448"/>
    </source>
</evidence>
<feature type="transmembrane region" description="Helical" evidence="6">
    <location>
        <begin position="208"/>
        <end position="225"/>
    </location>
</feature>